<name>A0A6C0F276_9ZZZZ</name>
<accession>A0A6C0F276</accession>
<dbReference type="EMBL" id="MN738968">
    <property type="protein sequence ID" value="QHT33495.1"/>
    <property type="molecule type" value="Genomic_DNA"/>
</dbReference>
<sequence length="89" mass="10628">MKLKLKYYASKYLPSILTKPDTTYEKKQLDKSRKLYKKHKYYTRKHVKSYPHKVSPHILRARKIYGIEYIVPSKELSHKTGCSINALKK</sequence>
<reference evidence="1" key="1">
    <citation type="journal article" date="2020" name="Nature">
        <title>Giant virus diversity and host interactions through global metagenomics.</title>
        <authorList>
            <person name="Schulz F."/>
            <person name="Roux S."/>
            <person name="Paez-Espino D."/>
            <person name="Jungbluth S."/>
            <person name="Walsh D.A."/>
            <person name="Denef V.J."/>
            <person name="McMahon K.D."/>
            <person name="Konstantinidis K.T."/>
            <person name="Eloe-Fadrosh E.A."/>
            <person name="Kyrpides N.C."/>
            <person name="Woyke T."/>
        </authorList>
    </citation>
    <scope>NUCLEOTIDE SEQUENCE</scope>
    <source>
        <strain evidence="1">GVMAG-M-3300009161-36</strain>
    </source>
</reference>
<organism evidence="1">
    <name type="scientific">viral metagenome</name>
    <dbReference type="NCBI Taxonomy" id="1070528"/>
    <lineage>
        <taxon>unclassified sequences</taxon>
        <taxon>metagenomes</taxon>
        <taxon>organismal metagenomes</taxon>
    </lineage>
</organism>
<proteinExistence type="predicted"/>
<dbReference type="AlphaFoldDB" id="A0A6C0F276"/>
<evidence type="ECO:0000313" key="1">
    <source>
        <dbReference type="EMBL" id="QHT33495.1"/>
    </source>
</evidence>
<protein>
    <submittedName>
        <fullName evidence="1">Uncharacterized protein</fullName>
    </submittedName>
</protein>